<organism evidence="1 2">
    <name type="scientific">Porphyra umbilicalis</name>
    <name type="common">Purple laver</name>
    <name type="synonym">Red alga</name>
    <dbReference type="NCBI Taxonomy" id="2786"/>
    <lineage>
        <taxon>Eukaryota</taxon>
        <taxon>Rhodophyta</taxon>
        <taxon>Bangiophyceae</taxon>
        <taxon>Bangiales</taxon>
        <taxon>Bangiaceae</taxon>
        <taxon>Porphyra</taxon>
    </lineage>
</organism>
<proteinExistence type="predicted"/>
<dbReference type="Proteomes" id="UP000218209">
    <property type="component" value="Unassembled WGS sequence"/>
</dbReference>
<reference evidence="1 2" key="1">
    <citation type="submission" date="2017-03" db="EMBL/GenBank/DDBJ databases">
        <title>WGS assembly of Porphyra umbilicalis.</title>
        <authorList>
            <person name="Brawley S.H."/>
            <person name="Blouin N.A."/>
            <person name="Ficko-Blean E."/>
            <person name="Wheeler G.L."/>
            <person name="Lohr M."/>
            <person name="Goodson H.V."/>
            <person name="Jenkins J.W."/>
            <person name="Blaby-Haas C.E."/>
            <person name="Helliwell K.E."/>
            <person name="Chan C."/>
            <person name="Marriage T."/>
            <person name="Bhattacharya D."/>
            <person name="Klein A.S."/>
            <person name="Badis Y."/>
            <person name="Brodie J."/>
            <person name="Cao Y."/>
            <person name="Collen J."/>
            <person name="Dittami S.M."/>
            <person name="Gachon C.M."/>
            <person name="Green B.R."/>
            <person name="Karpowicz S."/>
            <person name="Kim J.W."/>
            <person name="Kudahl U."/>
            <person name="Lin S."/>
            <person name="Michel G."/>
            <person name="Mittag M."/>
            <person name="Olson B.J."/>
            <person name="Pangilinan J."/>
            <person name="Peng Y."/>
            <person name="Qiu H."/>
            <person name="Shu S."/>
            <person name="Singer J.T."/>
            <person name="Smith A.G."/>
            <person name="Sprecher B.N."/>
            <person name="Wagner V."/>
            <person name="Wang W."/>
            <person name="Wang Z.-Y."/>
            <person name="Yan J."/>
            <person name="Yarish C."/>
            <person name="Zoeuner-Riek S."/>
            <person name="Zhuang Y."/>
            <person name="Zou Y."/>
            <person name="Lindquist E.A."/>
            <person name="Grimwood J."/>
            <person name="Barry K."/>
            <person name="Rokhsar D.S."/>
            <person name="Schmutz J."/>
            <person name="Stiller J.W."/>
            <person name="Grossman A.R."/>
            <person name="Prochnik S.E."/>
        </authorList>
    </citation>
    <scope>NUCLEOTIDE SEQUENCE [LARGE SCALE GENOMIC DNA]</scope>
    <source>
        <strain evidence="1">4086291</strain>
    </source>
</reference>
<dbReference type="InterPro" id="IPR010298">
    <property type="entry name" value="YacP-like"/>
</dbReference>
<gene>
    <name evidence="1" type="ORF">BU14_1015s0001</name>
</gene>
<dbReference type="AlphaFoldDB" id="A0A1X6NMQ7"/>
<name>A0A1X6NMQ7_PORUM</name>
<dbReference type="Pfam" id="PF05991">
    <property type="entry name" value="NYN_YacP"/>
    <property type="match status" value="1"/>
</dbReference>
<dbReference type="PANTHER" id="PTHR34547:SF1">
    <property type="entry name" value="YACP-LIKE NYN DOMAIN PROTEIN"/>
    <property type="match status" value="1"/>
</dbReference>
<protein>
    <recommendedName>
        <fullName evidence="3">NYN domain-containing protein</fullName>
    </recommendedName>
</protein>
<keyword evidence="2" id="KW-1185">Reference proteome</keyword>
<dbReference type="CDD" id="cd10912">
    <property type="entry name" value="PIN_YacP-like"/>
    <property type="match status" value="1"/>
</dbReference>
<dbReference type="OrthoDB" id="5092at2759"/>
<dbReference type="EMBL" id="KV919361">
    <property type="protein sequence ID" value="OSX69904.1"/>
    <property type="molecule type" value="Genomic_DNA"/>
</dbReference>
<accession>A0A1X6NMQ7</accession>
<evidence type="ECO:0000313" key="1">
    <source>
        <dbReference type="EMBL" id="OSX69904.1"/>
    </source>
</evidence>
<dbReference type="PANTHER" id="PTHR34547">
    <property type="entry name" value="YACP-LIKE NYN DOMAIN PROTEIN"/>
    <property type="match status" value="1"/>
</dbReference>
<evidence type="ECO:0000313" key="2">
    <source>
        <dbReference type="Proteomes" id="UP000218209"/>
    </source>
</evidence>
<evidence type="ECO:0008006" key="3">
    <source>
        <dbReference type="Google" id="ProtNLM"/>
    </source>
</evidence>
<sequence length="187" mass="20529">MPDGKYVIGPAPLCYIDGYNIIGWWPQLKKRRDAGDMDGARRRLMGYVEEFATVRGWECVVVFDANNTEERAKSEAFSDAVSVVYTGSETADSYIEAATLVACRNAQRQVWAATSDFAQAKLAGAQGAHVISSRLFSAELTSARREARENAAAVDDIGEARGRAMLINTVEPSVRDALYKLRDQLDG</sequence>